<dbReference type="RefSeq" id="WP_260349719.1">
    <property type="nucleotide sequence ID" value="NZ_NTHN02000034.1"/>
</dbReference>
<comment type="caution">
    <text evidence="3">The sequence shown here is derived from an EMBL/GenBank/DDBJ whole genome shotgun (WGS) entry which is preliminary data.</text>
</comment>
<dbReference type="SUPFAM" id="SSF54373">
    <property type="entry name" value="FAD-linked reductases, C-terminal domain"/>
    <property type="match status" value="1"/>
</dbReference>
<dbReference type="PANTHER" id="PTHR13847:SF289">
    <property type="entry name" value="GLYCINE OXIDASE"/>
    <property type="match status" value="1"/>
</dbReference>
<proteinExistence type="predicted"/>
<dbReference type="InterPro" id="IPR036188">
    <property type="entry name" value="FAD/NAD-bd_sf"/>
</dbReference>
<dbReference type="InterPro" id="IPR006076">
    <property type="entry name" value="FAD-dep_OxRdtase"/>
</dbReference>
<sequence length="322" mass="35151">MYSVIGAGVAGLAVASELVSRGAAVQIFDPAGPPGPHGCSWWAGGMLAPWCEYENAEEPVLRLGREAIGWWQDRTTVARRGTLVVAGRRDLPDLRRFARRTEGFREVDAELANLEPDLHGFSKGLYFENEAHLSPRKALADLHAGLQARGVAFHAGEAPEGLQNAIDCRGLSARGALPDLRGVKGEMLVIRCPDVTLSRPVRLLHPRIPLYIVPRGNGVYMLGATMIESEDRRRITARSMLELLSAAYALNPAFGEAEVLEIGVDLRPAFPDNLPRIRRIGGRIYANGLYRHGYLLAPALAKGVADLALNNIHSEMVDEDRD</sequence>
<dbReference type="SUPFAM" id="SSF51905">
    <property type="entry name" value="FAD/NAD(P)-binding domain"/>
    <property type="match status" value="1"/>
</dbReference>
<evidence type="ECO:0000313" key="3">
    <source>
        <dbReference type="EMBL" id="MCT4371912.1"/>
    </source>
</evidence>
<evidence type="ECO:0000256" key="1">
    <source>
        <dbReference type="ARBA" id="ARBA00023002"/>
    </source>
</evidence>
<keyword evidence="1" id="KW-0560">Oxidoreductase</keyword>
<dbReference type="EMBL" id="NTHN02000034">
    <property type="protein sequence ID" value="MCT4371912.1"/>
    <property type="molecule type" value="Genomic_DNA"/>
</dbReference>
<organism evidence="3 4">
    <name type="scientific">Alloyangia mangrovi</name>
    <dbReference type="NCBI Taxonomy" id="1779329"/>
    <lineage>
        <taxon>Bacteria</taxon>
        <taxon>Pseudomonadati</taxon>
        <taxon>Pseudomonadota</taxon>
        <taxon>Alphaproteobacteria</taxon>
        <taxon>Rhodobacterales</taxon>
        <taxon>Roseobacteraceae</taxon>
        <taxon>Alloyangia</taxon>
    </lineage>
</organism>
<dbReference type="Gene3D" id="3.50.50.60">
    <property type="entry name" value="FAD/NAD(P)-binding domain"/>
    <property type="match status" value="2"/>
</dbReference>
<gene>
    <name evidence="3" type="ORF">CLG85_016940</name>
</gene>
<accession>A0ABT2KP59</accession>
<keyword evidence="4" id="KW-1185">Reference proteome</keyword>
<feature type="domain" description="FAD dependent oxidoreductase" evidence="2">
    <location>
        <begin position="4"/>
        <end position="307"/>
    </location>
</feature>
<protein>
    <submittedName>
        <fullName evidence="3">FAD-dependent oxidoreductase</fullName>
    </submittedName>
</protein>
<name>A0ABT2KP59_9RHOB</name>
<evidence type="ECO:0000313" key="4">
    <source>
        <dbReference type="Proteomes" id="UP000217448"/>
    </source>
</evidence>
<dbReference type="Gene3D" id="3.30.9.10">
    <property type="entry name" value="D-Amino Acid Oxidase, subunit A, domain 2"/>
    <property type="match status" value="2"/>
</dbReference>
<evidence type="ECO:0000259" key="2">
    <source>
        <dbReference type="Pfam" id="PF01266"/>
    </source>
</evidence>
<dbReference type="Pfam" id="PF01266">
    <property type="entry name" value="DAO"/>
    <property type="match status" value="1"/>
</dbReference>
<dbReference type="Proteomes" id="UP000217448">
    <property type="component" value="Unassembled WGS sequence"/>
</dbReference>
<dbReference type="PANTHER" id="PTHR13847">
    <property type="entry name" value="SARCOSINE DEHYDROGENASE-RELATED"/>
    <property type="match status" value="1"/>
</dbReference>
<reference evidence="4" key="1">
    <citation type="submission" date="2023-07" db="EMBL/GenBank/DDBJ databases">
        <title>Yangia mangrovi SAOS 153D genome.</title>
        <authorList>
            <person name="Verma A."/>
            <person name="Pal Y."/>
            <person name="Sundharam S."/>
            <person name="Bisht B."/>
            <person name="Srinivasan K."/>
        </authorList>
    </citation>
    <scope>NUCLEOTIDE SEQUENCE [LARGE SCALE GENOMIC DNA]</scope>
    <source>
        <strain evidence="4">SAOS 153D</strain>
    </source>
</reference>